<proteinExistence type="predicted"/>
<dbReference type="EMBL" id="OZ034815">
    <property type="protein sequence ID" value="CAL1366134.1"/>
    <property type="molecule type" value="Genomic_DNA"/>
</dbReference>
<organism evidence="1 2">
    <name type="scientific">Linum trigynum</name>
    <dbReference type="NCBI Taxonomy" id="586398"/>
    <lineage>
        <taxon>Eukaryota</taxon>
        <taxon>Viridiplantae</taxon>
        <taxon>Streptophyta</taxon>
        <taxon>Embryophyta</taxon>
        <taxon>Tracheophyta</taxon>
        <taxon>Spermatophyta</taxon>
        <taxon>Magnoliopsida</taxon>
        <taxon>eudicotyledons</taxon>
        <taxon>Gunneridae</taxon>
        <taxon>Pentapetalae</taxon>
        <taxon>rosids</taxon>
        <taxon>fabids</taxon>
        <taxon>Malpighiales</taxon>
        <taxon>Linaceae</taxon>
        <taxon>Linum</taxon>
    </lineage>
</organism>
<dbReference type="Proteomes" id="UP001497516">
    <property type="component" value="Chromosome 2"/>
</dbReference>
<keyword evidence="2" id="KW-1185">Reference proteome</keyword>
<protein>
    <submittedName>
        <fullName evidence="1">Uncharacterized protein</fullName>
    </submittedName>
</protein>
<name>A0AAV2D530_9ROSI</name>
<reference evidence="1 2" key="1">
    <citation type="submission" date="2024-04" db="EMBL/GenBank/DDBJ databases">
        <authorList>
            <person name="Fracassetti M."/>
        </authorList>
    </citation>
    <scope>NUCLEOTIDE SEQUENCE [LARGE SCALE GENOMIC DNA]</scope>
</reference>
<evidence type="ECO:0000313" key="1">
    <source>
        <dbReference type="EMBL" id="CAL1366134.1"/>
    </source>
</evidence>
<evidence type="ECO:0000313" key="2">
    <source>
        <dbReference type="Proteomes" id="UP001497516"/>
    </source>
</evidence>
<dbReference type="AlphaFoldDB" id="A0AAV2D530"/>
<accession>A0AAV2D530</accession>
<sequence>MNWWVCRQKRTPVDGKMKGGWEGTGFVKNERIKQKGKATKLQIDPVTYCEHSGRAFPWLPVPSDLPA</sequence>
<gene>
    <name evidence="1" type="ORF">LTRI10_LOCUS10498</name>
</gene>